<dbReference type="GO" id="GO:0034475">
    <property type="term" value="P:U4 snRNA 3'-end processing"/>
    <property type="evidence" value="ECO:0007669"/>
    <property type="project" value="TreeGrafter"/>
</dbReference>
<dbReference type="Gene3D" id="2.40.50.140">
    <property type="entry name" value="Nucleic acid-binding proteins"/>
    <property type="match status" value="1"/>
</dbReference>
<dbReference type="SUPFAM" id="SSF50249">
    <property type="entry name" value="Nucleic acid-binding proteins"/>
    <property type="match status" value="1"/>
</dbReference>
<gene>
    <name evidence="2" type="ORF">LVIROSA_LOCUS21672</name>
</gene>
<dbReference type="SUPFAM" id="SSF110324">
    <property type="entry name" value="Ribosomal L27 protein-like"/>
    <property type="match status" value="1"/>
</dbReference>
<dbReference type="AlphaFoldDB" id="A0AAU9NAQ8"/>
<dbReference type="PANTHER" id="PTHR21321:SF4">
    <property type="entry name" value="EXOSOME COMPLEX COMPONENT RRP4"/>
    <property type="match status" value="1"/>
</dbReference>
<reference evidence="2 3" key="1">
    <citation type="submission" date="2022-01" db="EMBL/GenBank/DDBJ databases">
        <authorList>
            <person name="Xiong W."/>
            <person name="Schranz E."/>
        </authorList>
    </citation>
    <scope>NUCLEOTIDE SEQUENCE [LARGE SCALE GENOMIC DNA]</scope>
</reference>
<dbReference type="GO" id="GO:0000467">
    <property type="term" value="P:exonucleolytic trimming to generate mature 3'-end of 5.8S rRNA from tricistronic rRNA transcript (SSU-rRNA, 5.8S rRNA, LSU-rRNA)"/>
    <property type="evidence" value="ECO:0007669"/>
    <property type="project" value="TreeGrafter"/>
</dbReference>
<proteinExistence type="predicted"/>
<feature type="domain" description="RRP4 S1" evidence="1">
    <location>
        <begin position="100"/>
        <end position="171"/>
    </location>
</feature>
<evidence type="ECO:0000313" key="3">
    <source>
        <dbReference type="Proteomes" id="UP001157418"/>
    </source>
</evidence>
<dbReference type="InterPro" id="IPR026699">
    <property type="entry name" value="Exosome_RNA_bind1/RRP40/RRP4"/>
</dbReference>
<dbReference type="GO" id="GO:0071034">
    <property type="term" value="P:CUT catabolic process"/>
    <property type="evidence" value="ECO:0007669"/>
    <property type="project" value="TreeGrafter"/>
</dbReference>
<organism evidence="2 3">
    <name type="scientific">Lactuca virosa</name>
    <dbReference type="NCBI Taxonomy" id="75947"/>
    <lineage>
        <taxon>Eukaryota</taxon>
        <taxon>Viridiplantae</taxon>
        <taxon>Streptophyta</taxon>
        <taxon>Embryophyta</taxon>
        <taxon>Tracheophyta</taxon>
        <taxon>Spermatophyta</taxon>
        <taxon>Magnoliopsida</taxon>
        <taxon>eudicotyledons</taxon>
        <taxon>Gunneridae</taxon>
        <taxon>Pentapetalae</taxon>
        <taxon>asterids</taxon>
        <taxon>campanulids</taxon>
        <taxon>Asterales</taxon>
        <taxon>Asteraceae</taxon>
        <taxon>Cichorioideae</taxon>
        <taxon>Cichorieae</taxon>
        <taxon>Lactucinae</taxon>
        <taxon>Lactuca</taxon>
    </lineage>
</organism>
<dbReference type="GO" id="GO:0003723">
    <property type="term" value="F:RNA binding"/>
    <property type="evidence" value="ECO:0007669"/>
    <property type="project" value="InterPro"/>
</dbReference>
<dbReference type="Pfam" id="PF21266">
    <property type="entry name" value="S1_RRP4"/>
    <property type="match status" value="1"/>
</dbReference>
<accession>A0AAU9NAQ8</accession>
<dbReference type="Gene3D" id="2.40.50.100">
    <property type="match status" value="1"/>
</dbReference>
<dbReference type="CDD" id="cd05789">
    <property type="entry name" value="S1_Rrp4"/>
    <property type="match status" value="1"/>
</dbReference>
<evidence type="ECO:0000313" key="2">
    <source>
        <dbReference type="EMBL" id="CAH1435211.1"/>
    </source>
</evidence>
<sequence>MFLLMISTGGQKLSKLPKQIGAFVSWTLRLQRALELLESLSSGTNSDSSVTVAYSIPVNQEDGVLKGHGTTEVEGEVVATVCGVIECVNKLVYVRTLRARYKPEVGDIIVGRVIEVAPKRWRLEINFSQDAVLMLSLMNLPDGIQRRRTAVDELNMRTIFEENDVICAEVRDFMRDGCNAHVSGLDINDDVIV</sequence>
<evidence type="ECO:0000259" key="1">
    <source>
        <dbReference type="Pfam" id="PF21266"/>
    </source>
</evidence>
<dbReference type="GO" id="GO:0000176">
    <property type="term" value="C:nuclear exosome (RNase complex)"/>
    <property type="evidence" value="ECO:0007669"/>
    <property type="project" value="TreeGrafter"/>
</dbReference>
<dbReference type="GO" id="GO:0071038">
    <property type="term" value="P:TRAMP-dependent tRNA surveillance pathway"/>
    <property type="evidence" value="ECO:0007669"/>
    <property type="project" value="TreeGrafter"/>
</dbReference>
<keyword evidence="3" id="KW-1185">Reference proteome</keyword>
<dbReference type="InterPro" id="IPR048565">
    <property type="entry name" value="S1_RRP4"/>
</dbReference>
<dbReference type="Proteomes" id="UP001157418">
    <property type="component" value="Unassembled WGS sequence"/>
</dbReference>
<protein>
    <recommendedName>
        <fullName evidence="1">RRP4 S1 domain-containing protein</fullName>
    </recommendedName>
</protein>
<comment type="caution">
    <text evidence="2">The sequence shown here is derived from an EMBL/GenBank/DDBJ whole genome shotgun (WGS) entry which is preliminary data.</text>
</comment>
<dbReference type="PANTHER" id="PTHR21321">
    <property type="entry name" value="PNAS-3 RELATED"/>
    <property type="match status" value="1"/>
</dbReference>
<dbReference type="InterPro" id="IPR012340">
    <property type="entry name" value="NA-bd_OB-fold"/>
</dbReference>
<dbReference type="GO" id="GO:0071035">
    <property type="term" value="P:nuclear polyadenylation-dependent rRNA catabolic process"/>
    <property type="evidence" value="ECO:0007669"/>
    <property type="project" value="TreeGrafter"/>
</dbReference>
<dbReference type="EMBL" id="CAKMRJ010004445">
    <property type="protein sequence ID" value="CAH1435211.1"/>
    <property type="molecule type" value="Genomic_DNA"/>
</dbReference>
<dbReference type="GO" id="GO:0000177">
    <property type="term" value="C:cytoplasmic exosome (RNase complex)"/>
    <property type="evidence" value="ECO:0007669"/>
    <property type="project" value="TreeGrafter"/>
</dbReference>
<name>A0AAU9NAQ8_9ASTR</name>
<dbReference type="GO" id="GO:0071051">
    <property type="term" value="P:poly(A)-dependent snoRNA 3'-end processing"/>
    <property type="evidence" value="ECO:0007669"/>
    <property type="project" value="TreeGrafter"/>
</dbReference>